<dbReference type="OrthoDB" id="9790390at2"/>
<evidence type="ECO:0000256" key="3">
    <source>
        <dbReference type="ARBA" id="ARBA00022982"/>
    </source>
</evidence>
<evidence type="ECO:0000256" key="9">
    <source>
        <dbReference type="PIRSR" id="PIRSR000077-4"/>
    </source>
</evidence>
<dbReference type="CDD" id="cd02947">
    <property type="entry name" value="TRX_family"/>
    <property type="match status" value="1"/>
</dbReference>
<accession>A0A1D9MM63</accession>
<dbReference type="PANTHER" id="PTHR45663:SF11">
    <property type="entry name" value="GEO12009P1"/>
    <property type="match status" value="1"/>
</dbReference>
<dbReference type="GO" id="GO:0045454">
    <property type="term" value="P:cell redox homeostasis"/>
    <property type="evidence" value="ECO:0007669"/>
    <property type="project" value="TreeGrafter"/>
</dbReference>
<protein>
    <recommendedName>
        <fullName evidence="6 7">Thioredoxin</fullName>
    </recommendedName>
</protein>
<feature type="site" description="Contributes to redox potential value" evidence="8">
    <location>
        <position position="35"/>
    </location>
</feature>
<dbReference type="InterPro" id="IPR005746">
    <property type="entry name" value="Thioredoxin"/>
</dbReference>
<keyword evidence="12" id="KW-1185">Reference proteome</keyword>
<evidence type="ECO:0000259" key="10">
    <source>
        <dbReference type="PROSITE" id="PS51352"/>
    </source>
</evidence>
<feature type="disulfide bond" description="Redox-active" evidence="9">
    <location>
        <begin position="33"/>
        <end position="36"/>
    </location>
</feature>
<dbReference type="InterPro" id="IPR017937">
    <property type="entry name" value="Thioredoxin_CS"/>
</dbReference>
<comment type="similarity">
    <text evidence="1 7">Belongs to the thioredoxin family.</text>
</comment>
<evidence type="ECO:0000256" key="4">
    <source>
        <dbReference type="ARBA" id="ARBA00023157"/>
    </source>
</evidence>
<keyword evidence="5 9" id="KW-0676">Redox-active center</keyword>
<dbReference type="AlphaFoldDB" id="A0A1D9MM63"/>
<dbReference type="Proteomes" id="UP000176288">
    <property type="component" value="Chromosome"/>
</dbReference>
<feature type="active site" description="Nucleophile" evidence="8">
    <location>
        <position position="36"/>
    </location>
</feature>
<organism evidence="11 12">
    <name type="scientific">Boudabousia tangfeifanii</name>
    <dbReference type="NCBI Taxonomy" id="1912795"/>
    <lineage>
        <taxon>Bacteria</taxon>
        <taxon>Bacillati</taxon>
        <taxon>Actinomycetota</taxon>
        <taxon>Actinomycetes</taxon>
        <taxon>Actinomycetales</taxon>
        <taxon>Actinomycetaceae</taxon>
        <taxon>Boudabousia</taxon>
    </lineage>
</organism>
<dbReference type="GO" id="GO:0015035">
    <property type="term" value="F:protein-disulfide reductase activity"/>
    <property type="evidence" value="ECO:0007669"/>
    <property type="project" value="UniProtKB-UniRule"/>
</dbReference>
<sequence length="111" mass="12400">MAAKTLTLTDRTFQADIRLDRGLMLVDFWAPWCGPCRQLGPILEEVAAEMGDKAKIWKLNVDENPTSPAKYGVRSIPAMLIFLDGELVETMVGVKTKSKIVETLNKYVLTD</sequence>
<feature type="active site" description="Nucleophile" evidence="8">
    <location>
        <position position="33"/>
    </location>
</feature>
<feature type="site" description="Contributes to redox potential value" evidence="8">
    <location>
        <position position="34"/>
    </location>
</feature>
<evidence type="ECO:0000313" key="12">
    <source>
        <dbReference type="Proteomes" id="UP000176288"/>
    </source>
</evidence>
<dbReference type="PIRSF" id="PIRSF000077">
    <property type="entry name" value="Thioredoxin"/>
    <property type="match status" value="1"/>
</dbReference>
<dbReference type="InterPro" id="IPR036249">
    <property type="entry name" value="Thioredoxin-like_sf"/>
</dbReference>
<feature type="domain" description="Thioredoxin" evidence="10">
    <location>
        <begin position="1"/>
        <end position="109"/>
    </location>
</feature>
<reference evidence="11 12" key="1">
    <citation type="submission" date="2016-10" db="EMBL/GenBank/DDBJ databases">
        <title>Actinomyces aegypiusis sp. nov., isolated from the Aegypius monachus in Qinghai Tibet Plateau China.</title>
        <authorList>
            <person name="Wang Y."/>
        </authorList>
    </citation>
    <scope>NUCLEOTIDE SEQUENCE [LARGE SCALE GENOMIC DNA]</scope>
    <source>
        <strain evidence="11 12">VUL4_3</strain>
    </source>
</reference>
<dbReference type="EMBL" id="CP017812">
    <property type="protein sequence ID" value="AOZ73382.1"/>
    <property type="molecule type" value="Genomic_DNA"/>
</dbReference>
<feature type="site" description="Deprotonates C-terminal active site Cys" evidence="8">
    <location>
        <position position="27"/>
    </location>
</feature>
<dbReference type="KEGG" id="avu:BK816_08950"/>
<dbReference type="PANTHER" id="PTHR45663">
    <property type="entry name" value="GEO12009P1"/>
    <property type="match status" value="1"/>
</dbReference>
<dbReference type="PRINTS" id="PR00421">
    <property type="entry name" value="THIOREDOXIN"/>
</dbReference>
<evidence type="ECO:0000256" key="2">
    <source>
        <dbReference type="ARBA" id="ARBA00022448"/>
    </source>
</evidence>
<keyword evidence="3" id="KW-0249">Electron transport</keyword>
<evidence type="ECO:0000256" key="7">
    <source>
        <dbReference type="PIRNR" id="PIRNR000077"/>
    </source>
</evidence>
<dbReference type="PROSITE" id="PS00194">
    <property type="entry name" value="THIOREDOXIN_1"/>
    <property type="match status" value="1"/>
</dbReference>
<keyword evidence="2" id="KW-0813">Transport</keyword>
<proteinExistence type="inferred from homology"/>
<evidence type="ECO:0000256" key="5">
    <source>
        <dbReference type="ARBA" id="ARBA00023284"/>
    </source>
</evidence>
<dbReference type="FunFam" id="3.40.30.10:FF:000001">
    <property type="entry name" value="Thioredoxin"/>
    <property type="match status" value="1"/>
</dbReference>
<evidence type="ECO:0000256" key="8">
    <source>
        <dbReference type="PIRSR" id="PIRSR000077-1"/>
    </source>
</evidence>
<dbReference type="NCBIfam" id="TIGR01068">
    <property type="entry name" value="thioredoxin"/>
    <property type="match status" value="1"/>
</dbReference>
<evidence type="ECO:0000256" key="1">
    <source>
        <dbReference type="ARBA" id="ARBA00008987"/>
    </source>
</evidence>
<dbReference type="PROSITE" id="PS51352">
    <property type="entry name" value="THIOREDOXIN_2"/>
    <property type="match status" value="1"/>
</dbReference>
<evidence type="ECO:0000256" key="6">
    <source>
        <dbReference type="NCBIfam" id="TIGR01068"/>
    </source>
</evidence>
<keyword evidence="4 9" id="KW-1015">Disulfide bond</keyword>
<gene>
    <name evidence="11" type="ORF">BK816_08950</name>
</gene>
<dbReference type="Pfam" id="PF00085">
    <property type="entry name" value="Thioredoxin"/>
    <property type="match status" value="1"/>
</dbReference>
<name>A0A1D9MM63_9ACTO</name>
<evidence type="ECO:0000313" key="11">
    <source>
        <dbReference type="EMBL" id="AOZ73382.1"/>
    </source>
</evidence>
<dbReference type="Gene3D" id="3.40.30.10">
    <property type="entry name" value="Glutaredoxin"/>
    <property type="match status" value="1"/>
</dbReference>
<dbReference type="SUPFAM" id="SSF52833">
    <property type="entry name" value="Thioredoxin-like"/>
    <property type="match status" value="1"/>
</dbReference>
<dbReference type="STRING" id="1912795.BK816_08950"/>
<dbReference type="InterPro" id="IPR013766">
    <property type="entry name" value="Thioredoxin_domain"/>
</dbReference>
<dbReference type="GO" id="GO:0005829">
    <property type="term" value="C:cytosol"/>
    <property type="evidence" value="ECO:0007669"/>
    <property type="project" value="TreeGrafter"/>
</dbReference>